<accession>A0AAD5S159</accession>
<dbReference type="GO" id="GO:0000149">
    <property type="term" value="F:SNARE binding"/>
    <property type="evidence" value="ECO:0007669"/>
    <property type="project" value="TreeGrafter"/>
</dbReference>
<keyword evidence="3" id="KW-0256">Endoplasmic reticulum</keyword>
<keyword evidence="2" id="KW-0813">Transport</keyword>
<comment type="caution">
    <text evidence="6">The sequence shown here is derived from an EMBL/GenBank/DDBJ whole genome shotgun (WGS) entry which is preliminary data.</text>
</comment>
<keyword evidence="7" id="KW-1185">Reference proteome</keyword>
<dbReference type="GO" id="GO:0006890">
    <property type="term" value="P:retrograde vesicle-mediated transport, Golgi to endoplasmic reticulum"/>
    <property type="evidence" value="ECO:0007669"/>
    <property type="project" value="InterPro"/>
</dbReference>
<evidence type="ECO:0000256" key="1">
    <source>
        <dbReference type="ARBA" id="ARBA00004240"/>
    </source>
</evidence>
<protein>
    <recommendedName>
        <fullName evidence="5">Sec39 domain-containing protein</fullName>
    </recommendedName>
</protein>
<dbReference type="Pfam" id="PF08314">
    <property type="entry name" value="Sec39"/>
    <property type="match status" value="1"/>
</dbReference>
<dbReference type="GO" id="GO:0015031">
    <property type="term" value="P:protein transport"/>
    <property type="evidence" value="ECO:0007669"/>
    <property type="project" value="UniProtKB-KW"/>
</dbReference>
<organism evidence="6 7">
    <name type="scientific">Rhizophlyctis rosea</name>
    <dbReference type="NCBI Taxonomy" id="64517"/>
    <lineage>
        <taxon>Eukaryota</taxon>
        <taxon>Fungi</taxon>
        <taxon>Fungi incertae sedis</taxon>
        <taxon>Chytridiomycota</taxon>
        <taxon>Chytridiomycota incertae sedis</taxon>
        <taxon>Chytridiomycetes</taxon>
        <taxon>Rhizophlyctidales</taxon>
        <taxon>Rhizophlyctidaceae</taxon>
        <taxon>Rhizophlyctis</taxon>
    </lineage>
</organism>
<dbReference type="Proteomes" id="UP001212841">
    <property type="component" value="Unassembled WGS sequence"/>
</dbReference>
<proteinExistence type="predicted"/>
<evidence type="ECO:0000313" key="6">
    <source>
        <dbReference type="EMBL" id="KAJ3024667.1"/>
    </source>
</evidence>
<reference evidence="6" key="1">
    <citation type="submission" date="2020-05" db="EMBL/GenBank/DDBJ databases">
        <title>Phylogenomic resolution of chytrid fungi.</title>
        <authorList>
            <person name="Stajich J.E."/>
            <person name="Amses K."/>
            <person name="Simmons R."/>
            <person name="Seto K."/>
            <person name="Myers J."/>
            <person name="Bonds A."/>
            <person name="Quandt C.A."/>
            <person name="Barry K."/>
            <person name="Liu P."/>
            <person name="Grigoriev I."/>
            <person name="Longcore J.E."/>
            <person name="James T.Y."/>
        </authorList>
    </citation>
    <scope>NUCLEOTIDE SEQUENCE</scope>
    <source>
        <strain evidence="6">JEL0318</strain>
    </source>
</reference>
<gene>
    <name evidence="6" type="ORF">HK097_006870</name>
</gene>
<evidence type="ECO:0000256" key="2">
    <source>
        <dbReference type="ARBA" id="ARBA00022448"/>
    </source>
</evidence>
<keyword evidence="4" id="KW-0653">Protein transport</keyword>
<feature type="non-terminal residue" evidence="6">
    <location>
        <position position="1"/>
    </location>
</feature>
<evidence type="ECO:0000256" key="3">
    <source>
        <dbReference type="ARBA" id="ARBA00022824"/>
    </source>
</evidence>
<dbReference type="PANTHER" id="PTHR15922:SF2">
    <property type="entry name" value="NBAS SUBUNIT OF NRZ TETHERING COMPLEX"/>
    <property type="match status" value="1"/>
</dbReference>
<dbReference type="InterPro" id="IPR013244">
    <property type="entry name" value="Sec39_domain"/>
</dbReference>
<name>A0AAD5S159_9FUNG</name>
<sequence length="217" mass="24574">TIQRQLMLLLARQSTGDDNVVLGGGGKERFENEDEWEGLLESMLELWDLGVIGRVGRREVYEVFLAGVLGAGRFDLAKRIMLPERGLPPLPVDVSERLVAEAANELFDNADSGDIRRGLVGRARECLKILPPSQQIKTFLDLIDATHILSTKYHIPYDLRNKSSEILPIQIRLHPDRTSLIRHILILHPKAYKNVEELLDLAKKLVGPQFQIETELR</sequence>
<evidence type="ECO:0000313" key="7">
    <source>
        <dbReference type="Proteomes" id="UP001212841"/>
    </source>
</evidence>
<dbReference type="AlphaFoldDB" id="A0AAD5S159"/>
<dbReference type="EMBL" id="JADGJD010003246">
    <property type="protein sequence ID" value="KAJ3024667.1"/>
    <property type="molecule type" value="Genomic_DNA"/>
</dbReference>
<feature type="domain" description="Sec39" evidence="5">
    <location>
        <begin position="29"/>
        <end position="207"/>
    </location>
</feature>
<dbReference type="GO" id="GO:0070939">
    <property type="term" value="C:Dsl1/NZR complex"/>
    <property type="evidence" value="ECO:0007669"/>
    <property type="project" value="TreeGrafter"/>
</dbReference>
<dbReference type="PANTHER" id="PTHR15922">
    <property type="entry name" value="NEUROBLASTOMA-AMPLIFIED SEQUENCE"/>
    <property type="match status" value="1"/>
</dbReference>
<feature type="non-terminal residue" evidence="6">
    <location>
        <position position="217"/>
    </location>
</feature>
<comment type="subcellular location">
    <subcellularLocation>
        <location evidence="1">Endoplasmic reticulum</location>
    </subcellularLocation>
</comment>
<evidence type="ECO:0000259" key="5">
    <source>
        <dbReference type="Pfam" id="PF08314"/>
    </source>
</evidence>
<evidence type="ECO:0000256" key="4">
    <source>
        <dbReference type="ARBA" id="ARBA00022927"/>
    </source>
</evidence>